<sequence length="146" mass="17223">MSKYIDNLIYDRTVQDIQEMTTKAYIDYQDLNRIELAIKWVSHVLNQYGYRNATHNKVNWHPEDRRTDSEMERLRKNIAAIRAAYYTLPSTPQTPERITYTSIYQANFIEQIIHDIGVLVERSSPGMQHFDFKVGTRALGNREVKL</sequence>
<comment type="caution">
    <text evidence="1">The sequence shown here is derived from an EMBL/GenBank/DDBJ whole genome shotgun (WGS) entry which is preliminary data.</text>
</comment>
<evidence type="ECO:0000313" key="2">
    <source>
        <dbReference type="Proteomes" id="UP001300871"/>
    </source>
</evidence>
<dbReference type="Proteomes" id="UP001300871">
    <property type="component" value="Unassembled WGS sequence"/>
</dbReference>
<proteinExistence type="predicted"/>
<organism evidence="1 2">
    <name type="scientific">Clostridium symbiosum</name>
    <name type="common">Bacteroides symbiosus</name>
    <dbReference type="NCBI Taxonomy" id="1512"/>
    <lineage>
        <taxon>Bacteria</taxon>
        <taxon>Bacillati</taxon>
        <taxon>Bacillota</taxon>
        <taxon>Clostridia</taxon>
        <taxon>Lachnospirales</taxon>
        <taxon>Lachnospiraceae</taxon>
        <taxon>Otoolea</taxon>
    </lineage>
</organism>
<protein>
    <submittedName>
        <fullName evidence="1">Uncharacterized protein</fullName>
    </submittedName>
</protein>
<dbReference type="EMBL" id="JAQLGM010000121">
    <property type="protein sequence ID" value="MDB2003058.1"/>
    <property type="molecule type" value="Genomic_DNA"/>
</dbReference>
<dbReference type="RefSeq" id="WP_272123599.1">
    <property type="nucleotide sequence ID" value="NZ_JAQLGH010000047.1"/>
</dbReference>
<reference evidence="1" key="1">
    <citation type="submission" date="2023-01" db="EMBL/GenBank/DDBJ databases">
        <title>Human gut microbiome strain richness.</title>
        <authorList>
            <person name="Chen-Liaw A."/>
        </authorList>
    </citation>
    <scope>NUCLEOTIDE SEQUENCE</scope>
    <source>
        <strain evidence="1">B1_m1001713B170214d0_201011</strain>
    </source>
</reference>
<dbReference type="AlphaFoldDB" id="A0AAW6AWG7"/>
<evidence type="ECO:0000313" key="1">
    <source>
        <dbReference type="EMBL" id="MDB2003058.1"/>
    </source>
</evidence>
<accession>A0AAW6AWG7</accession>
<gene>
    <name evidence="1" type="ORF">PM006_22880</name>
</gene>
<name>A0AAW6AWG7_CLOSY</name>